<gene>
    <name evidence="1" type="ORF">ENY07_04660</name>
</gene>
<proteinExistence type="predicted"/>
<protein>
    <submittedName>
        <fullName evidence="1">PEP-CTERM sorting domain-containing protein</fullName>
    </submittedName>
</protein>
<reference evidence="1" key="1">
    <citation type="journal article" date="2020" name="mSystems">
        <title>Genome- and Community-Level Interaction Insights into Carbon Utilization and Element Cycling Functions of Hydrothermarchaeota in Hydrothermal Sediment.</title>
        <authorList>
            <person name="Zhou Z."/>
            <person name="Liu Y."/>
            <person name="Xu W."/>
            <person name="Pan J."/>
            <person name="Luo Z.H."/>
            <person name="Li M."/>
        </authorList>
    </citation>
    <scope>NUCLEOTIDE SEQUENCE</scope>
    <source>
        <strain evidence="1">SpSt-997</strain>
    </source>
</reference>
<dbReference type="NCBIfam" id="TIGR02595">
    <property type="entry name" value="PEP_CTERM"/>
    <property type="match status" value="1"/>
</dbReference>
<evidence type="ECO:0000313" key="1">
    <source>
        <dbReference type="EMBL" id="HGC42503.1"/>
    </source>
</evidence>
<accession>A0A8J4HA31</accession>
<organism evidence="1">
    <name type="scientific">Acidicaldus sp</name>
    <dbReference type="NCBI Taxonomy" id="1872105"/>
    <lineage>
        <taxon>Bacteria</taxon>
        <taxon>Pseudomonadati</taxon>
        <taxon>Pseudomonadota</taxon>
        <taxon>Alphaproteobacteria</taxon>
        <taxon>Acetobacterales</taxon>
        <taxon>Acetobacteraceae</taxon>
        <taxon>Acidicaldus</taxon>
    </lineage>
</organism>
<dbReference type="EMBL" id="DTQM01000089">
    <property type="protein sequence ID" value="HGC42503.1"/>
    <property type="molecule type" value="Genomic_DNA"/>
</dbReference>
<name>A0A8J4HA31_9PROT</name>
<dbReference type="InterPro" id="IPR013424">
    <property type="entry name" value="Ice-binding_C"/>
</dbReference>
<comment type="caution">
    <text evidence="1">The sequence shown here is derived from an EMBL/GenBank/DDBJ whole genome shotgun (WGS) entry which is preliminary data.</text>
</comment>
<sequence>MIITTVVLSGNRTGGSMRSRSWVGLFTGAALAAVLTTFTTAPARATVAIFPATPIGTATDTLTLNGAYTSLPTPLAQPFAASNFTLTLILPAEVMAPPLAPFPGFSLNLSGSYSNAGQTETFTDQSATFRAGCPGCTGAQSSGFEVQVFGLLTPGDFFVITPSTPAPLFSGGSTTATAPAYFSAITLSQSFAVDGLANYAPIDPNFTGTLTLTPNASVPEPATAALLLAPLGALAFLRRRRA</sequence>
<dbReference type="AlphaFoldDB" id="A0A8J4HA31"/>